<dbReference type="GO" id="GO:0030983">
    <property type="term" value="F:mismatched DNA binding"/>
    <property type="evidence" value="ECO:0007669"/>
    <property type="project" value="InterPro"/>
</dbReference>
<dbReference type="InterPro" id="IPR007861">
    <property type="entry name" value="DNA_mismatch_repair_MutS_clamp"/>
</dbReference>
<organism evidence="10 11">
    <name type="scientific">Halteria grandinella</name>
    <dbReference type="NCBI Taxonomy" id="5974"/>
    <lineage>
        <taxon>Eukaryota</taxon>
        <taxon>Sar</taxon>
        <taxon>Alveolata</taxon>
        <taxon>Ciliophora</taxon>
        <taxon>Intramacronucleata</taxon>
        <taxon>Spirotrichea</taxon>
        <taxon>Stichotrichia</taxon>
        <taxon>Sporadotrichida</taxon>
        <taxon>Halteriidae</taxon>
        <taxon>Halteria</taxon>
    </lineage>
</organism>
<dbReference type="Gene3D" id="3.40.1170.10">
    <property type="entry name" value="DNA repair protein MutS, domain I"/>
    <property type="match status" value="1"/>
</dbReference>
<dbReference type="FunFam" id="1.10.1420.10:FF:000005">
    <property type="entry name" value="DNA mismatch repair protein"/>
    <property type="match status" value="1"/>
</dbReference>
<evidence type="ECO:0000256" key="4">
    <source>
        <dbReference type="ARBA" id="ARBA00022840"/>
    </source>
</evidence>
<comment type="function">
    <text evidence="6">Component of the post-replicative DNA mismatch repair system (MMR).</text>
</comment>
<dbReference type="GO" id="GO:0005524">
    <property type="term" value="F:ATP binding"/>
    <property type="evidence" value="ECO:0007669"/>
    <property type="project" value="UniProtKB-KW"/>
</dbReference>
<dbReference type="PIRSF" id="PIRSF037677">
    <property type="entry name" value="DNA_mis_repair_Msh6"/>
    <property type="match status" value="1"/>
</dbReference>
<comment type="caution">
    <text evidence="10">The sequence shown here is derived from an EMBL/GenBank/DDBJ whole genome shotgun (WGS) entry which is preliminary data.</text>
</comment>
<evidence type="ECO:0000313" key="11">
    <source>
        <dbReference type="Proteomes" id="UP000785679"/>
    </source>
</evidence>
<keyword evidence="7" id="KW-0175">Coiled coil</keyword>
<dbReference type="InterPro" id="IPR036187">
    <property type="entry name" value="DNA_mismatch_repair_MutS_sf"/>
</dbReference>
<dbReference type="Proteomes" id="UP000785679">
    <property type="component" value="Unassembled WGS sequence"/>
</dbReference>
<dbReference type="Pfam" id="PF05190">
    <property type="entry name" value="MutS_IV"/>
    <property type="match status" value="1"/>
</dbReference>
<dbReference type="InterPro" id="IPR036678">
    <property type="entry name" value="MutS_con_dom_sf"/>
</dbReference>
<name>A0A8J8P419_HALGN</name>
<dbReference type="InterPro" id="IPR007696">
    <property type="entry name" value="DNA_mismatch_repair_MutS_core"/>
</dbReference>
<dbReference type="GO" id="GO:0006298">
    <property type="term" value="P:mismatch repair"/>
    <property type="evidence" value="ECO:0007669"/>
    <property type="project" value="InterPro"/>
</dbReference>
<dbReference type="InterPro" id="IPR007695">
    <property type="entry name" value="DNA_mismatch_repair_MutS-lik_N"/>
</dbReference>
<dbReference type="GO" id="GO:0140664">
    <property type="term" value="F:ATP-dependent DNA damage sensor activity"/>
    <property type="evidence" value="ECO:0007669"/>
    <property type="project" value="InterPro"/>
</dbReference>
<dbReference type="InterPro" id="IPR016151">
    <property type="entry name" value="DNA_mismatch_repair_MutS_N"/>
</dbReference>
<keyword evidence="3 6" id="KW-0227">DNA damage</keyword>
<evidence type="ECO:0000313" key="10">
    <source>
        <dbReference type="EMBL" id="TNV85635.1"/>
    </source>
</evidence>
<dbReference type="Gene3D" id="3.40.50.300">
    <property type="entry name" value="P-loop containing nucleotide triphosphate hydrolases"/>
    <property type="match status" value="1"/>
</dbReference>
<keyword evidence="11" id="KW-1185">Reference proteome</keyword>
<evidence type="ECO:0000256" key="3">
    <source>
        <dbReference type="ARBA" id="ARBA00022763"/>
    </source>
</evidence>
<feature type="domain" description="DNA mismatch repair proteins mutS family" evidence="9">
    <location>
        <begin position="868"/>
        <end position="884"/>
    </location>
</feature>
<evidence type="ECO:0000256" key="8">
    <source>
        <dbReference type="SAM" id="MobiDB-lite"/>
    </source>
</evidence>
<dbReference type="GO" id="GO:0032301">
    <property type="term" value="C:MutSalpha complex"/>
    <property type="evidence" value="ECO:0007669"/>
    <property type="project" value="TreeGrafter"/>
</dbReference>
<dbReference type="SMART" id="SM00534">
    <property type="entry name" value="MUTSac"/>
    <property type="match status" value="1"/>
</dbReference>
<dbReference type="Gene3D" id="1.10.1420.10">
    <property type="match status" value="2"/>
</dbReference>
<feature type="region of interest" description="Disordered" evidence="8">
    <location>
        <begin position="22"/>
        <end position="41"/>
    </location>
</feature>
<keyword evidence="6" id="KW-0234">DNA repair</keyword>
<dbReference type="Pfam" id="PF01624">
    <property type="entry name" value="MutS_I"/>
    <property type="match status" value="1"/>
</dbReference>
<accession>A0A8J8P419</accession>
<dbReference type="Gene3D" id="3.30.420.110">
    <property type="entry name" value="MutS, connector domain"/>
    <property type="match status" value="1"/>
</dbReference>
<dbReference type="OrthoDB" id="10252754at2759"/>
<dbReference type="PANTHER" id="PTHR11361:SF148">
    <property type="entry name" value="DNA MISMATCH REPAIR PROTEIN MSH6"/>
    <property type="match status" value="1"/>
</dbReference>
<dbReference type="PANTHER" id="PTHR11361">
    <property type="entry name" value="DNA MISMATCH REPAIR PROTEIN MUTS FAMILY MEMBER"/>
    <property type="match status" value="1"/>
</dbReference>
<evidence type="ECO:0000256" key="6">
    <source>
        <dbReference type="RuleBase" id="RU003756"/>
    </source>
</evidence>
<feature type="coiled-coil region" evidence="7">
    <location>
        <begin position="581"/>
        <end position="608"/>
    </location>
</feature>
<dbReference type="Pfam" id="PF05192">
    <property type="entry name" value="MutS_III"/>
    <property type="match status" value="1"/>
</dbReference>
<gene>
    <name evidence="10" type="ORF">FGO68_gene10439</name>
</gene>
<dbReference type="PROSITE" id="PS00486">
    <property type="entry name" value="DNA_MISMATCH_REPAIR_2"/>
    <property type="match status" value="1"/>
</dbReference>
<proteinExistence type="inferred from homology"/>
<feature type="compositionally biased region" description="Basic and acidic residues" evidence="8">
    <location>
        <begin position="25"/>
        <end position="37"/>
    </location>
</feature>
<dbReference type="SUPFAM" id="SSF53150">
    <property type="entry name" value="DNA repair protein MutS, domain II"/>
    <property type="match status" value="1"/>
</dbReference>
<feature type="compositionally biased region" description="Basic and acidic residues" evidence="8">
    <location>
        <begin position="538"/>
        <end position="549"/>
    </location>
</feature>
<dbReference type="SMART" id="SM00533">
    <property type="entry name" value="MUTSd"/>
    <property type="match status" value="1"/>
</dbReference>
<dbReference type="SUPFAM" id="SSF48334">
    <property type="entry name" value="DNA repair protein MutS, domain III"/>
    <property type="match status" value="1"/>
</dbReference>
<keyword evidence="5 6" id="KW-0238">DNA-binding</keyword>
<dbReference type="EMBL" id="RRYP01001672">
    <property type="protein sequence ID" value="TNV85635.1"/>
    <property type="molecule type" value="Genomic_DNA"/>
</dbReference>
<dbReference type="Pfam" id="PF00488">
    <property type="entry name" value="MutS_V"/>
    <property type="match status" value="1"/>
</dbReference>
<sequence>MTEAKKNLNALVDEVKDGPWFTHPENIRDAEGRRPDDPNYDPSTLLIPDEDYKHMTPGMQRYWEIKSKNYDKIVLYRWGEWFMLYYQDSELSSKILDLCIPPRQSQKMIGFHQGHLQENIEKLVKEGLKVAIAEQTETGKELAKRIKEDGGVVGTSDKVVRREIAQIYSIGTFFNQEMLLTKGSIEYDTKFILAFCQEGQHFGFCYYDFSTLKFYLGSFEDDMSLKQFRTLTLQIRPVETVVPSTFMRPASPKISESMMILRNSHTPPSFTFLSMHELNADDKLVEKIAKYFGTDRQNWPVTIRNLIKDDGSSKDHMALTALGMAISHLEQLLQAEVTIPVAEFYTQDEHNQELMKIGSMVIDAQAIEHLELLEVPGRRNNREGSFFNFMSSGCSTSFGKRLLKRWVVGPLKDAERINMRLDAVTDLVNQEMARDKLQAKLKKLPDLERMLSKIYTYSQKTSVKAIYIDISVITRLDEFYNLLGILKRVSEIITDVFTPELIKTLRSKRLKALVSFKKLASKAEAPKRGKKRGAAAKSDSEADTTHEEDSNLFPDFLPIIQDFEKMITWKSVGNKKVPEPVEGLDEEFDMANKKVEKVKEKLDGYLEKVRKELKSRQVNYTCLSKRFRYEIEVPEDMAKKIPQDDYVNTSNAKGKKRYQTEELRDMINDLEDAEDEFKDALIPFLRTMFKKFYDSKDIFTKALQCLAELDCLCALAVISSNTDYGPMAKPTILEDNDDLPYIELRQVRHPCVQEQIAKSTLVNKAAPKKFIPNDVVMGSLKGYPAQASILLITGPNMGGKSTLLRQTCLAAIMAQIGCYVPAEKCVMTVVDRVFTRLGASDRILENKSTFFVELEETKTIVEQATKNSLVIMDELGRGTSTFDGYSIAHSVLTYLANIVQCRSLFTTHYHMLVEDFREMSDKIGLFHMKSNYEQSSDQIKFLYKFAEGVAPKSFGIQVAKLAGINERVLEIAKGKSEEFNVKIDHLTRKVRDSRVTTAIAATE</sequence>
<evidence type="ECO:0000259" key="9">
    <source>
        <dbReference type="PROSITE" id="PS00486"/>
    </source>
</evidence>
<dbReference type="SUPFAM" id="SSF52540">
    <property type="entry name" value="P-loop containing nucleoside triphosphate hydrolases"/>
    <property type="match status" value="1"/>
</dbReference>
<reference evidence="10" key="1">
    <citation type="submission" date="2019-06" db="EMBL/GenBank/DDBJ databases">
        <authorList>
            <person name="Zheng W."/>
        </authorList>
    </citation>
    <scope>NUCLEOTIDE SEQUENCE</scope>
    <source>
        <strain evidence="10">QDHG01</strain>
    </source>
</reference>
<dbReference type="SUPFAM" id="SSF55271">
    <property type="entry name" value="DNA repair protein MutS, domain I"/>
    <property type="match status" value="1"/>
</dbReference>
<dbReference type="InterPro" id="IPR027417">
    <property type="entry name" value="P-loop_NTPase"/>
</dbReference>
<dbReference type="AlphaFoldDB" id="A0A8J8P419"/>
<evidence type="ECO:0000256" key="7">
    <source>
        <dbReference type="SAM" id="Coils"/>
    </source>
</evidence>
<comment type="similarity">
    <text evidence="1 6">Belongs to the DNA mismatch repair MutS family.</text>
</comment>
<protein>
    <recommendedName>
        <fullName evidence="9">DNA mismatch repair proteins mutS family domain-containing protein</fullName>
    </recommendedName>
</protein>
<feature type="region of interest" description="Disordered" evidence="8">
    <location>
        <begin position="525"/>
        <end position="549"/>
    </location>
</feature>
<dbReference type="InterPro" id="IPR007860">
    <property type="entry name" value="DNA_mmatch_repair_MutS_con_dom"/>
</dbReference>
<evidence type="ECO:0000256" key="1">
    <source>
        <dbReference type="ARBA" id="ARBA00006271"/>
    </source>
</evidence>
<dbReference type="Pfam" id="PF05188">
    <property type="entry name" value="MutS_II"/>
    <property type="match status" value="1"/>
</dbReference>
<evidence type="ECO:0000256" key="5">
    <source>
        <dbReference type="ARBA" id="ARBA00023125"/>
    </source>
</evidence>
<dbReference type="InterPro" id="IPR045076">
    <property type="entry name" value="MutS"/>
</dbReference>
<dbReference type="InterPro" id="IPR017261">
    <property type="entry name" value="DNA_mismatch_repair_MutS/MSH"/>
</dbReference>
<keyword evidence="4" id="KW-0067">ATP-binding</keyword>
<evidence type="ECO:0000256" key="2">
    <source>
        <dbReference type="ARBA" id="ARBA00022741"/>
    </source>
</evidence>
<keyword evidence="2 6" id="KW-0547">Nucleotide-binding</keyword>
<dbReference type="InterPro" id="IPR000432">
    <property type="entry name" value="DNA_mismatch_repair_MutS_C"/>
</dbReference>